<dbReference type="EMBL" id="UHDK01000001">
    <property type="protein sequence ID" value="SUM33814.1"/>
    <property type="molecule type" value="Genomic_DNA"/>
</dbReference>
<accession>A0A380FKW5</accession>
<evidence type="ECO:0000313" key="1">
    <source>
        <dbReference type="EMBL" id="SUM33814.1"/>
    </source>
</evidence>
<evidence type="ECO:0000313" key="2">
    <source>
        <dbReference type="Proteomes" id="UP000255277"/>
    </source>
</evidence>
<proteinExistence type="predicted"/>
<dbReference type="AlphaFoldDB" id="A0A380FKW5"/>
<sequence length="99" mass="11508">MILNEKIYALEFLDGSTIDIYDETVISGIVNYDDENGFYSKVVYEDNWNGDYKSPKSIGTYHIHVGVMGFYTSVDMFFIQNDRYDHKAFMTSSIKSIQF</sequence>
<protein>
    <submittedName>
        <fullName evidence="1">Uncharacterized protein</fullName>
    </submittedName>
</protein>
<gene>
    <name evidence="1" type="ORF">NCTC12195_03283</name>
</gene>
<dbReference type="Proteomes" id="UP000255277">
    <property type="component" value="Unassembled WGS sequence"/>
</dbReference>
<name>A0A380FKW5_STAGA</name>
<organism evidence="1 2">
    <name type="scientific">Staphylococcus gallinarum</name>
    <dbReference type="NCBI Taxonomy" id="1293"/>
    <lineage>
        <taxon>Bacteria</taxon>
        <taxon>Bacillati</taxon>
        <taxon>Bacillota</taxon>
        <taxon>Bacilli</taxon>
        <taxon>Bacillales</taxon>
        <taxon>Staphylococcaceae</taxon>
        <taxon>Staphylococcus</taxon>
    </lineage>
</organism>
<reference evidence="1 2" key="1">
    <citation type="submission" date="2018-06" db="EMBL/GenBank/DDBJ databases">
        <authorList>
            <consortium name="Pathogen Informatics"/>
            <person name="Doyle S."/>
        </authorList>
    </citation>
    <scope>NUCLEOTIDE SEQUENCE [LARGE SCALE GENOMIC DNA]</scope>
    <source>
        <strain evidence="1 2">NCTC12195</strain>
    </source>
</reference>